<keyword evidence="4 8" id="KW-0647">Proteasome</keyword>
<evidence type="ECO:0000256" key="4">
    <source>
        <dbReference type="ARBA" id="ARBA00022942"/>
    </source>
</evidence>
<feature type="region of interest" description="Disordered" evidence="6">
    <location>
        <begin position="1"/>
        <end position="55"/>
    </location>
</feature>
<dbReference type="Proteomes" id="UP001521116">
    <property type="component" value="Unassembled WGS sequence"/>
</dbReference>
<proteinExistence type="inferred from homology"/>
<dbReference type="InterPro" id="IPR012340">
    <property type="entry name" value="NA-bd_OB-fold"/>
</dbReference>
<feature type="compositionally biased region" description="Basic and acidic residues" evidence="6">
    <location>
        <begin position="111"/>
        <end position="126"/>
    </location>
</feature>
<dbReference type="CDD" id="cd19502">
    <property type="entry name" value="RecA-like_PAN_like"/>
    <property type="match status" value="1"/>
</dbReference>
<dbReference type="Pfam" id="PF16450">
    <property type="entry name" value="Prot_ATP_ID_OB_C"/>
    <property type="match status" value="1"/>
</dbReference>
<evidence type="ECO:0000256" key="5">
    <source>
        <dbReference type="RuleBase" id="RU003651"/>
    </source>
</evidence>
<dbReference type="InterPro" id="IPR032501">
    <property type="entry name" value="Prot_ATP_ID_OB_2nd"/>
</dbReference>
<protein>
    <submittedName>
        <fullName evidence="8">ATPase of 26S proteasome regulatory subunit 4</fullName>
    </submittedName>
</protein>
<organism evidence="8 9">
    <name type="scientific">Neofusicoccum ribis</name>
    <dbReference type="NCBI Taxonomy" id="45134"/>
    <lineage>
        <taxon>Eukaryota</taxon>
        <taxon>Fungi</taxon>
        <taxon>Dikarya</taxon>
        <taxon>Ascomycota</taxon>
        <taxon>Pezizomycotina</taxon>
        <taxon>Dothideomycetes</taxon>
        <taxon>Dothideomycetes incertae sedis</taxon>
        <taxon>Botryosphaeriales</taxon>
        <taxon>Botryosphaeriaceae</taxon>
        <taxon>Neofusicoccum</taxon>
    </lineage>
</organism>
<dbReference type="InterPro" id="IPR003960">
    <property type="entry name" value="ATPase_AAA_CS"/>
</dbReference>
<evidence type="ECO:0000256" key="6">
    <source>
        <dbReference type="SAM" id="MobiDB-lite"/>
    </source>
</evidence>
<feature type="compositionally biased region" description="Basic and acidic residues" evidence="6">
    <location>
        <begin position="15"/>
        <end position="29"/>
    </location>
</feature>
<dbReference type="Gene3D" id="1.10.8.60">
    <property type="match status" value="1"/>
</dbReference>
<dbReference type="GO" id="GO:0000502">
    <property type="term" value="C:proteasome complex"/>
    <property type="evidence" value="ECO:0007669"/>
    <property type="project" value="UniProtKB-KW"/>
</dbReference>
<evidence type="ECO:0000256" key="2">
    <source>
        <dbReference type="ARBA" id="ARBA00022741"/>
    </source>
</evidence>
<evidence type="ECO:0000313" key="8">
    <source>
        <dbReference type="EMBL" id="KAL1632536.1"/>
    </source>
</evidence>
<name>A0ABR3T0E3_9PEZI</name>
<dbReference type="PANTHER" id="PTHR23073">
    <property type="entry name" value="26S PROTEASOME REGULATORY SUBUNIT"/>
    <property type="match status" value="1"/>
</dbReference>
<dbReference type="SUPFAM" id="SSF52540">
    <property type="entry name" value="P-loop containing nucleoside triphosphate hydrolases"/>
    <property type="match status" value="1"/>
</dbReference>
<evidence type="ECO:0000313" key="9">
    <source>
        <dbReference type="Proteomes" id="UP001521116"/>
    </source>
</evidence>
<dbReference type="Gene3D" id="2.40.50.140">
    <property type="entry name" value="Nucleic acid-binding proteins"/>
    <property type="match status" value="1"/>
</dbReference>
<evidence type="ECO:0000256" key="3">
    <source>
        <dbReference type="ARBA" id="ARBA00022840"/>
    </source>
</evidence>
<comment type="caution">
    <text evidence="8">The sequence shown here is derived from an EMBL/GenBank/DDBJ whole genome shotgun (WGS) entry which is preliminary data.</text>
</comment>
<dbReference type="EMBL" id="JAJVDC020000029">
    <property type="protein sequence ID" value="KAL1632536.1"/>
    <property type="molecule type" value="Genomic_DNA"/>
</dbReference>
<feature type="region of interest" description="Disordered" evidence="6">
    <location>
        <begin position="91"/>
        <end position="129"/>
    </location>
</feature>
<keyword evidence="2 5" id="KW-0547">Nucleotide-binding</keyword>
<feature type="domain" description="AAA+ ATPase" evidence="7">
    <location>
        <begin position="241"/>
        <end position="380"/>
    </location>
</feature>
<dbReference type="Pfam" id="PF17862">
    <property type="entry name" value="AAA_lid_3"/>
    <property type="match status" value="1"/>
</dbReference>
<dbReference type="InterPro" id="IPR050221">
    <property type="entry name" value="26S_Proteasome_ATPase"/>
</dbReference>
<dbReference type="SMART" id="SM00382">
    <property type="entry name" value="AAA"/>
    <property type="match status" value="1"/>
</dbReference>
<dbReference type="Gene3D" id="3.40.50.300">
    <property type="entry name" value="P-loop containing nucleotide triphosphate hydrolases"/>
    <property type="match status" value="1"/>
</dbReference>
<dbReference type="InterPro" id="IPR003959">
    <property type="entry name" value="ATPase_AAA_core"/>
</dbReference>
<keyword evidence="9" id="KW-1185">Reference proteome</keyword>
<accession>A0ABR3T0E3</accession>
<keyword evidence="3 5" id="KW-0067">ATP-binding</keyword>
<comment type="similarity">
    <text evidence="1 5">Belongs to the AAA ATPase family.</text>
</comment>
<gene>
    <name evidence="8" type="primary">RPT2</name>
    <name evidence="8" type="ORF">SLS56_003615</name>
</gene>
<dbReference type="InterPro" id="IPR003593">
    <property type="entry name" value="AAA+_ATPase"/>
</dbReference>
<reference evidence="8 9" key="1">
    <citation type="submission" date="2024-02" db="EMBL/GenBank/DDBJ databases">
        <title>De novo assembly and annotation of 12 fungi associated with fruit tree decline syndrome in Ontario, Canada.</title>
        <authorList>
            <person name="Sulman M."/>
            <person name="Ellouze W."/>
            <person name="Ilyukhin E."/>
        </authorList>
    </citation>
    <scope>NUCLEOTIDE SEQUENCE [LARGE SCALE GENOMIC DNA]</scope>
    <source>
        <strain evidence="8 9">M1-105</strain>
    </source>
</reference>
<sequence length="463" mass="51125">MGANQSQMGGGPPGGDKDKKGDKKDKPKYEPPPQPTTRLGRKKKKNAGPNAASKLPTVYPTARCKLRYLRMQRIHDHLLLEEEYVENQEQIRKAKAQSQATPTPASGDADALDRNADERSRVDDMRGSPMGVGNLEELIDDDHAIVSSATGPEYYVSIMSFVDKDLLEPGASILLHHKSVSVVGVLTDDTDPSVSVMKLDKAPTESYADIGGLESQIQEVREAVELPLLHPELYEEMGIKPPKGVILYGSPGTGKTLLAKAVANSTSATFLRIVGSELIQKYLGDGPRLVRQLFQVAAENAPSIVFIDEIDAIGTKRYESTSGGEREIQRTMLELLNQLDGFDDRGDVKVVMATNKIDTLDPALIRPGRIDRKILFENPDQNTKKKIFTLHTSKMSLNEDVDLDEFINQKDDLSGADIKAICSEAGLMALRERRMRVQMADFRTARERVLKTKNEGEPEGLYL</sequence>
<dbReference type="PROSITE" id="PS00674">
    <property type="entry name" value="AAA"/>
    <property type="match status" value="1"/>
</dbReference>
<dbReference type="InterPro" id="IPR027417">
    <property type="entry name" value="P-loop_NTPase"/>
</dbReference>
<dbReference type="Pfam" id="PF00004">
    <property type="entry name" value="AAA"/>
    <property type="match status" value="1"/>
</dbReference>
<evidence type="ECO:0000256" key="1">
    <source>
        <dbReference type="ARBA" id="ARBA00006914"/>
    </source>
</evidence>
<dbReference type="InterPro" id="IPR041569">
    <property type="entry name" value="AAA_lid_3"/>
</dbReference>
<evidence type="ECO:0000259" key="7">
    <source>
        <dbReference type="SMART" id="SM00382"/>
    </source>
</evidence>